<reference evidence="8 9" key="1">
    <citation type="submission" date="2019-04" db="EMBL/GenBank/DDBJ databases">
        <title>Taxonomy of novel Haliea sp. from mangrove soil of West Coast of India.</title>
        <authorList>
            <person name="Verma A."/>
            <person name="Kumar P."/>
            <person name="Krishnamurthi S."/>
        </authorList>
    </citation>
    <scope>NUCLEOTIDE SEQUENCE [LARGE SCALE GENOMIC DNA]</scope>
    <source>
        <strain evidence="8 9">SAOS-164</strain>
    </source>
</reference>
<dbReference type="Gene3D" id="1.20.140.160">
    <property type="match status" value="1"/>
</dbReference>
<dbReference type="OrthoDB" id="9799825at2"/>
<dbReference type="InterPro" id="IPR007627">
    <property type="entry name" value="RNA_pol_sigma70_r2"/>
</dbReference>
<dbReference type="InterPro" id="IPR014284">
    <property type="entry name" value="RNA_pol_sigma-70_dom"/>
</dbReference>
<protein>
    <recommendedName>
        <fullName evidence="5">RNA polymerase sigma factor</fullName>
    </recommendedName>
</protein>
<dbReference type="NCBIfam" id="TIGR02479">
    <property type="entry name" value="FliA_WhiG"/>
    <property type="match status" value="1"/>
</dbReference>
<dbReference type="Pfam" id="PF04542">
    <property type="entry name" value="Sigma70_r2"/>
    <property type="match status" value="1"/>
</dbReference>
<dbReference type="PIRSF" id="PIRSF000770">
    <property type="entry name" value="RNA_pol_sigma-SigE/K"/>
    <property type="match status" value="1"/>
</dbReference>
<dbReference type="GO" id="GO:0003677">
    <property type="term" value="F:DNA binding"/>
    <property type="evidence" value="ECO:0007669"/>
    <property type="project" value="UniProtKB-KW"/>
</dbReference>
<dbReference type="InterPro" id="IPR000943">
    <property type="entry name" value="RNA_pol_sigma70"/>
</dbReference>
<evidence type="ECO:0000259" key="6">
    <source>
        <dbReference type="PROSITE" id="PS00715"/>
    </source>
</evidence>
<evidence type="ECO:0000313" key="8">
    <source>
        <dbReference type="EMBL" id="TGD70833.1"/>
    </source>
</evidence>
<dbReference type="InterPro" id="IPR007630">
    <property type="entry name" value="RNA_pol_sigma70_r4"/>
</dbReference>
<keyword evidence="9" id="KW-1185">Reference proteome</keyword>
<dbReference type="NCBIfam" id="NF005413">
    <property type="entry name" value="PRK06986.1"/>
    <property type="match status" value="1"/>
</dbReference>
<dbReference type="GO" id="GO:0006352">
    <property type="term" value="P:DNA-templated transcription initiation"/>
    <property type="evidence" value="ECO:0007669"/>
    <property type="project" value="InterPro"/>
</dbReference>
<keyword evidence="3 5" id="KW-0238">DNA-binding</keyword>
<evidence type="ECO:0000256" key="4">
    <source>
        <dbReference type="ARBA" id="ARBA00023163"/>
    </source>
</evidence>
<dbReference type="GO" id="GO:0016987">
    <property type="term" value="F:sigma factor activity"/>
    <property type="evidence" value="ECO:0007669"/>
    <property type="project" value="UniProtKB-KW"/>
</dbReference>
<keyword evidence="2 5" id="KW-0731">Sigma factor</keyword>
<dbReference type="PROSITE" id="PS00716">
    <property type="entry name" value="SIGMA70_2"/>
    <property type="match status" value="1"/>
</dbReference>
<keyword evidence="1 5" id="KW-0805">Transcription regulation</keyword>
<dbReference type="AlphaFoldDB" id="A0A4Z0LTV0"/>
<evidence type="ECO:0000256" key="2">
    <source>
        <dbReference type="ARBA" id="ARBA00023082"/>
    </source>
</evidence>
<accession>A0A4Z0LTV0</accession>
<evidence type="ECO:0000256" key="3">
    <source>
        <dbReference type="ARBA" id="ARBA00023125"/>
    </source>
</evidence>
<organism evidence="8 9">
    <name type="scientific">Mangrovimicrobium sediminis</name>
    <dbReference type="NCBI Taxonomy" id="2562682"/>
    <lineage>
        <taxon>Bacteria</taxon>
        <taxon>Pseudomonadati</taxon>
        <taxon>Pseudomonadota</taxon>
        <taxon>Gammaproteobacteria</taxon>
        <taxon>Cellvibrionales</taxon>
        <taxon>Halieaceae</taxon>
        <taxon>Mangrovimicrobium</taxon>
    </lineage>
</organism>
<evidence type="ECO:0000256" key="5">
    <source>
        <dbReference type="RuleBase" id="RU362124"/>
    </source>
</evidence>
<dbReference type="GO" id="GO:0003899">
    <property type="term" value="F:DNA-directed RNA polymerase activity"/>
    <property type="evidence" value="ECO:0007669"/>
    <property type="project" value="InterPro"/>
</dbReference>
<dbReference type="PANTHER" id="PTHR30385:SF7">
    <property type="entry name" value="RNA POLYMERASE SIGMA FACTOR FLIA"/>
    <property type="match status" value="1"/>
</dbReference>
<dbReference type="InterPro" id="IPR013324">
    <property type="entry name" value="RNA_pol_sigma_r3/r4-like"/>
</dbReference>
<proteinExistence type="inferred from homology"/>
<dbReference type="PRINTS" id="PR00046">
    <property type="entry name" value="SIGMA70FCT"/>
</dbReference>
<dbReference type="CDD" id="cd06171">
    <property type="entry name" value="Sigma70_r4"/>
    <property type="match status" value="1"/>
</dbReference>
<evidence type="ECO:0000259" key="7">
    <source>
        <dbReference type="PROSITE" id="PS00716"/>
    </source>
</evidence>
<name>A0A4Z0LTV0_9GAMM</name>
<dbReference type="SUPFAM" id="SSF88659">
    <property type="entry name" value="Sigma3 and sigma4 domains of RNA polymerase sigma factors"/>
    <property type="match status" value="2"/>
</dbReference>
<keyword evidence="4 5" id="KW-0804">Transcription</keyword>
<feature type="domain" description="RNA polymerase sigma-70" evidence="6">
    <location>
        <begin position="40"/>
        <end position="53"/>
    </location>
</feature>
<dbReference type="NCBIfam" id="TIGR02937">
    <property type="entry name" value="sigma70-ECF"/>
    <property type="match status" value="1"/>
</dbReference>
<evidence type="ECO:0000256" key="1">
    <source>
        <dbReference type="ARBA" id="ARBA00023015"/>
    </source>
</evidence>
<dbReference type="Gene3D" id="1.10.1740.10">
    <property type="match status" value="1"/>
</dbReference>
<comment type="function">
    <text evidence="5">Sigma factors are initiation factors that promote the attachment of RNA polymerase to specific initiation sites and are then released.</text>
</comment>
<comment type="similarity">
    <text evidence="5">Belongs to the sigma-70 factor family.</text>
</comment>
<dbReference type="RefSeq" id="WP_135446597.1">
    <property type="nucleotide sequence ID" value="NZ_SRLE01000018.1"/>
</dbReference>
<evidence type="ECO:0000313" key="9">
    <source>
        <dbReference type="Proteomes" id="UP000298050"/>
    </source>
</evidence>
<dbReference type="SUPFAM" id="SSF88946">
    <property type="entry name" value="Sigma2 domain of RNA polymerase sigma factors"/>
    <property type="match status" value="1"/>
</dbReference>
<dbReference type="Pfam" id="PF04545">
    <property type="entry name" value="Sigma70_r4"/>
    <property type="match status" value="1"/>
</dbReference>
<dbReference type="InterPro" id="IPR013325">
    <property type="entry name" value="RNA_pol_sigma_r2"/>
</dbReference>
<sequence length="236" mass="26960">MYTAKGKIEQRDLAEEYIPIVRRHALSLRVRLPASIDLEDLIQAGYLGLLDAMQRFDESSGTPFQAFASARIRGAMIDELRTRDWLPRSVRRKARALDESIAHLEQKYGRPPDEREIIDYMDMDVDEYHDLLTDTNNGLLLPLEQLVEEGWEPQGNGEGGNPYLEALYGEQREELIEAIDVLPEREKLLLALYYQEDLNLKEIGALMGVSESRVCQLHSQAVGRIRSRLQAGSMMD</sequence>
<comment type="caution">
    <text evidence="8">The sequence shown here is derived from an EMBL/GenBank/DDBJ whole genome shotgun (WGS) entry which is preliminary data.</text>
</comment>
<dbReference type="EMBL" id="SRLE01000018">
    <property type="protein sequence ID" value="TGD70833.1"/>
    <property type="molecule type" value="Genomic_DNA"/>
</dbReference>
<dbReference type="Proteomes" id="UP000298050">
    <property type="component" value="Unassembled WGS sequence"/>
</dbReference>
<dbReference type="InterPro" id="IPR012845">
    <property type="entry name" value="RNA_pol_sigma_FliA_WhiG"/>
</dbReference>
<feature type="domain" description="RNA polymerase sigma-70" evidence="7">
    <location>
        <begin position="199"/>
        <end position="225"/>
    </location>
</feature>
<dbReference type="PROSITE" id="PS00715">
    <property type="entry name" value="SIGMA70_1"/>
    <property type="match status" value="1"/>
</dbReference>
<dbReference type="PANTHER" id="PTHR30385">
    <property type="entry name" value="SIGMA FACTOR F FLAGELLAR"/>
    <property type="match status" value="1"/>
</dbReference>
<gene>
    <name evidence="8" type="ORF">E4634_20740</name>
</gene>